<reference evidence="11 12" key="1">
    <citation type="submission" date="2013-08" db="EMBL/GenBank/DDBJ databases">
        <title>Genomic analysis of Lysobacter defluvii.</title>
        <authorList>
            <person name="Wang Q."/>
            <person name="Wang G."/>
        </authorList>
    </citation>
    <scope>NUCLEOTIDE SEQUENCE [LARGE SCALE GENOMIC DNA]</scope>
    <source>
        <strain evidence="11 12">IMMIB APB-9</strain>
    </source>
</reference>
<dbReference type="Proteomes" id="UP000030003">
    <property type="component" value="Unassembled WGS sequence"/>
</dbReference>
<accession>A0A0A0M4P4</accession>
<dbReference type="RefSeq" id="WP_027070665.1">
    <property type="nucleotide sequence ID" value="NZ_AVBH01000136.1"/>
</dbReference>
<name>A0A0A0M4P4_9GAMM</name>
<dbReference type="PANTHER" id="PTHR37479">
    <property type="entry name" value="CELL DIVISION PROTEIN FTSL"/>
    <property type="match status" value="1"/>
</dbReference>
<comment type="subunit">
    <text evidence="8">Part of a complex composed of FtsB, FtsL and FtsQ.</text>
</comment>
<evidence type="ECO:0000256" key="6">
    <source>
        <dbReference type="ARBA" id="ARBA00023136"/>
    </source>
</evidence>
<protein>
    <recommendedName>
        <fullName evidence="8 9">Cell division protein FtsL</fullName>
    </recommendedName>
</protein>
<keyword evidence="12" id="KW-1185">Reference proteome</keyword>
<keyword evidence="8" id="KW-0997">Cell inner membrane</keyword>
<evidence type="ECO:0000313" key="11">
    <source>
        <dbReference type="EMBL" id="KGO98070.1"/>
    </source>
</evidence>
<dbReference type="OrthoDB" id="5298556at2"/>
<dbReference type="GO" id="GO:0032153">
    <property type="term" value="C:cell division site"/>
    <property type="evidence" value="ECO:0007669"/>
    <property type="project" value="UniProtKB-UniRule"/>
</dbReference>
<dbReference type="InterPro" id="IPR011922">
    <property type="entry name" value="Cell_div_FtsL"/>
</dbReference>
<evidence type="ECO:0000256" key="4">
    <source>
        <dbReference type="ARBA" id="ARBA00022692"/>
    </source>
</evidence>
<dbReference type="GO" id="GO:0005886">
    <property type="term" value="C:plasma membrane"/>
    <property type="evidence" value="ECO:0007669"/>
    <property type="project" value="UniProtKB-SubCell"/>
</dbReference>
<gene>
    <name evidence="8" type="primary">ftsL</name>
    <name evidence="11" type="ORF">N791_03395</name>
</gene>
<keyword evidence="5 8" id="KW-1133">Transmembrane helix</keyword>
<dbReference type="GO" id="GO:0043093">
    <property type="term" value="P:FtsZ-dependent cytokinesis"/>
    <property type="evidence" value="ECO:0007669"/>
    <property type="project" value="UniProtKB-UniRule"/>
</dbReference>
<keyword evidence="6 8" id="KW-0472">Membrane</keyword>
<dbReference type="PANTHER" id="PTHR37479:SF1">
    <property type="entry name" value="CELL DIVISION PROTEIN FTSL"/>
    <property type="match status" value="1"/>
</dbReference>
<evidence type="ECO:0000256" key="10">
    <source>
        <dbReference type="SAM" id="SignalP"/>
    </source>
</evidence>
<feature type="chain" id="PRO_5001966716" description="Cell division protein FtsL" evidence="10">
    <location>
        <begin position="21"/>
        <end position="88"/>
    </location>
</feature>
<evidence type="ECO:0000256" key="1">
    <source>
        <dbReference type="ARBA" id="ARBA00004401"/>
    </source>
</evidence>
<comment type="caution">
    <text evidence="11">The sequence shown here is derived from an EMBL/GenBank/DDBJ whole genome shotgun (WGS) entry which is preliminary data.</text>
</comment>
<keyword evidence="3 8" id="KW-0132">Cell division</keyword>
<comment type="subcellular location">
    <subcellularLocation>
        <location evidence="8">Cell inner membrane</location>
        <topology evidence="8">Single-pass type II membrane protein</topology>
    </subcellularLocation>
    <subcellularLocation>
        <location evidence="1">Cell membrane</location>
        <topology evidence="1">Single-pass type II membrane protein</topology>
    </subcellularLocation>
    <text evidence="8">Localizes to the division septum where it forms a ring structure.</text>
</comment>
<sequence length="88" mass="10087">MTRRLLLTVLVVANVASALAVVHARHQHRLLFVELSRLENVRDELEIDFGRLQLEQATWAEANRIDQVARERLGMTFPSDDEIVVVQP</sequence>
<dbReference type="EMBL" id="AVBH01000136">
    <property type="protein sequence ID" value="KGO98070.1"/>
    <property type="molecule type" value="Genomic_DNA"/>
</dbReference>
<dbReference type="AlphaFoldDB" id="A0A0A0M4P4"/>
<organism evidence="11 12">
    <name type="scientific">Lysobacter defluvii IMMIB APB-9 = DSM 18482</name>
    <dbReference type="NCBI Taxonomy" id="1385515"/>
    <lineage>
        <taxon>Bacteria</taxon>
        <taxon>Pseudomonadati</taxon>
        <taxon>Pseudomonadota</taxon>
        <taxon>Gammaproteobacteria</taxon>
        <taxon>Lysobacterales</taxon>
        <taxon>Lysobacteraceae</taxon>
        <taxon>Novilysobacter</taxon>
    </lineage>
</organism>
<evidence type="ECO:0000256" key="2">
    <source>
        <dbReference type="ARBA" id="ARBA00022475"/>
    </source>
</evidence>
<dbReference type="HAMAP" id="MF_00910">
    <property type="entry name" value="FtsL"/>
    <property type="match status" value="1"/>
</dbReference>
<keyword evidence="2 8" id="KW-1003">Cell membrane</keyword>
<evidence type="ECO:0000256" key="3">
    <source>
        <dbReference type="ARBA" id="ARBA00022618"/>
    </source>
</evidence>
<keyword evidence="4 8" id="KW-0812">Transmembrane</keyword>
<proteinExistence type="inferred from homology"/>
<evidence type="ECO:0000313" key="12">
    <source>
        <dbReference type="Proteomes" id="UP000030003"/>
    </source>
</evidence>
<dbReference type="eggNOG" id="COG3116">
    <property type="taxonomic scope" value="Bacteria"/>
</dbReference>
<keyword evidence="10" id="KW-0732">Signal</keyword>
<feature type="signal peptide" evidence="10">
    <location>
        <begin position="1"/>
        <end position="20"/>
    </location>
</feature>
<evidence type="ECO:0000256" key="5">
    <source>
        <dbReference type="ARBA" id="ARBA00022989"/>
    </source>
</evidence>
<evidence type="ECO:0000256" key="8">
    <source>
        <dbReference type="HAMAP-Rule" id="MF_00910"/>
    </source>
</evidence>
<evidence type="ECO:0000256" key="7">
    <source>
        <dbReference type="ARBA" id="ARBA00023306"/>
    </source>
</evidence>
<comment type="similarity">
    <text evidence="8">Belongs to the FtsL family.</text>
</comment>
<evidence type="ECO:0000256" key="9">
    <source>
        <dbReference type="NCBIfam" id="TIGR02209"/>
    </source>
</evidence>
<comment type="function">
    <text evidence="8">Essential cell division protein. May link together the upstream cell division proteins, which are predominantly cytoplasmic, with the downstream cell division proteins, which are predominantly periplasmic.</text>
</comment>
<dbReference type="STRING" id="1385515.GCA_000423325_01989"/>
<keyword evidence="7 8" id="KW-0131">Cell cycle</keyword>
<dbReference type="Pfam" id="PF04999">
    <property type="entry name" value="FtsL"/>
    <property type="match status" value="1"/>
</dbReference>
<dbReference type="NCBIfam" id="TIGR02209">
    <property type="entry name" value="ftsL_broad"/>
    <property type="match status" value="1"/>
</dbReference>